<comment type="subcellular location">
    <subcellularLocation>
        <location evidence="1">Membrane</location>
        <topology evidence="1">Single-pass membrane protein</topology>
    </subcellularLocation>
</comment>
<keyword evidence="8" id="KW-1185">Reference proteome</keyword>
<feature type="domain" description="LicD/FKTN/FKRP nucleotidyltransferase" evidence="6">
    <location>
        <begin position="458"/>
        <end position="566"/>
    </location>
</feature>
<evidence type="ECO:0000256" key="2">
    <source>
        <dbReference type="ARBA" id="ARBA00022692"/>
    </source>
</evidence>
<feature type="transmembrane region" description="Helical" evidence="5">
    <location>
        <begin position="14"/>
        <end position="33"/>
    </location>
</feature>
<dbReference type="InParanoid" id="G8YSW0"/>
<protein>
    <submittedName>
        <fullName evidence="7">Piso0_000020 protein</fullName>
    </submittedName>
</protein>
<gene>
    <name evidence="7" type="primary">Piso0_000020</name>
    <name evidence="7" type="ORF">GNLVRS01_PISO0B00463g</name>
</gene>
<organism evidence="7 8">
    <name type="scientific">Pichia sorbitophila (strain ATCC MYA-4447 / BCRC 22081 / CBS 7064 / NBRC 10061 / NRRL Y-12695)</name>
    <name type="common">Hybrid yeast</name>
    <dbReference type="NCBI Taxonomy" id="559304"/>
    <lineage>
        <taxon>Eukaryota</taxon>
        <taxon>Fungi</taxon>
        <taxon>Dikarya</taxon>
        <taxon>Ascomycota</taxon>
        <taxon>Saccharomycotina</taxon>
        <taxon>Pichiomycetes</taxon>
        <taxon>Debaryomycetaceae</taxon>
        <taxon>Millerozyma</taxon>
    </lineage>
</organism>
<evidence type="ECO:0000313" key="7">
    <source>
        <dbReference type="EMBL" id="CCE73011.1"/>
    </source>
</evidence>
<dbReference type="PANTHER" id="PTHR15407:SF28">
    <property type="entry name" value="RIBITOL-5-PHOSPHATE TRANSFERASE FKTN"/>
    <property type="match status" value="1"/>
</dbReference>
<accession>G8YSW0</accession>
<sequence length="772" mass="90995">MIGKVLFSRIFTRFTKLFIVVTVLHLIFLVHFFRSYGIFKGSSRPLPVSYNNELDKDAQETFVNKTKERFSKIEENPDRFWLTRTELVHTNAEIPINRYINPNAEDAWDKTNELFYDPRFSLSLYLNQLKHSLDTSKERPTLPFSWADWIDLTKLNDELSKPMEERMDCDVLRLNTKTKPDTSYFCLNNAELTDDMVQELGFTSREQLPGFVIFQHSTHSHKSFNDFRVLEAKSYALTFLPRPLKVMILTGNNDNGYYEFLVDQNSNGRLATTNMVSKYLQNNNIDGNGADDYSVTFDHFREYRELIESHPPSTVSIHHEPVNSFDTIEEHKSKNQSTDILLDRSMFHYNKDQVVNQIHEYESKSAMGLSPEEYQYYMGLKMFNNCLASADEIGHFKTATIRTDDDKNVDNDNGWHYDWRFFNGALNYERRGWSKAEMNERTTIILERMIRTWYMFSRKTGIISWIMHGTLLSWYWNGLVFPYDIDIDIQMPVSELIRLAKHYNQTLVVENPQEGYGKYLIDVGTFVHDRDITDLNYIDARFVDVDSGLYIDLTGLSTSKANPPLEYSNTEYTNISKPLNDDTVDIYNDRRKHFYSFDEISPLRYSMLSGSPVLIPNGILTRLKFEYELGLESTEFNNWFFVPVLRLWLPKNQLIKHLYPKIKESSYRNVDNSKIMKTITNLSKDELAKLLDDDAILTEYYLTRNITTLHAWERYYLFGIVDNNIPEIKNHKNLKDDYNQLTAKFEPQYPIRKSLFEFEHFDRLHHHIADTF</sequence>
<evidence type="ECO:0000256" key="3">
    <source>
        <dbReference type="ARBA" id="ARBA00022989"/>
    </source>
</evidence>
<dbReference type="OrthoDB" id="444255at2759"/>
<keyword evidence="3 5" id="KW-1133">Transmembrane helix</keyword>
<keyword evidence="2 5" id="KW-0812">Transmembrane</keyword>
<dbReference type="InterPro" id="IPR009644">
    <property type="entry name" value="FKTN/MNN4/W02B3.4-1"/>
</dbReference>
<dbReference type="HOGENOM" id="CLU_008074_2_0_1"/>
<proteinExistence type="predicted"/>
<evidence type="ECO:0000259" key="6">
    <source>
        <dbReference type="Pfam" id="PF04991"/>
    </source>
</evidence>
<dbReference type="PANTHER" id="PTHR15407">
    <property type="entry name" value="FUKUTIN-RELATED"/>
    <property type="match status" value="1"/>
</dbReference>
<dbReference type="GO" id="GO:0009100">
    <property type="term" value="P:glycoprotein metabolic process"/>
    <property type="evidence" value="ECO:0007669"/>
    <property type="project" value="UniProtKB-ARBA"/>
</dbReference>
<evidence type="ECO:0000256" key="5">
    <source>
        <dbReference type="SAM" id="Phobius"/>
    </source>
</evidence>
<dbReference type="AlphaFoldDB" id="G8YSW0"/>
<evidence type="ECO:0000256" key="1">
    <source>
        <dbReference type="ARBA" id="ARBA00004167"/>
    </source>
</evidence>
<dbReference type="STRING" id="559304.G8YSW0"/>
<dbReference type="Proteomes" id="UP000005222">
    <property type="component" value="Chromosome B"/>
</dbReference>
<keyword evidence="4 5" id="KW-0472">Membrane</keyword>
<dbReference type="EMBL" id="FO082058">
    <property type="protein sequence ID" value="CCE73011.1"/>
    <property type="molecule type" value="Genomic_DNA"/>
</dbReference>
<dbReference type="eggNOG" id="ENOG502QREF">
    <property type="taxonomic scope" value="Eukaryota"/>
</dbReference>
<dbReference type="InterPro" id="IPR007074">
    <property type="entry name" value="LicD/FKTN/FKRP_NTP_transf"/>
</dbReference>
<name>G8YSW0_PICSO</name>
<dbReference type="Pfam" id="PF04991">
    <property type="entry name" value="LicD"/>
    <property type="match status" value="1"/>
</dbReference>
<reference evidence="7 8" key="1">
    <citation type="journal article" date="2012" name="G3 (Bethesda)">
        <title>Pichia sorbitophila, an interspecies yeast hybrid reveals early steps of genome resolution following polyploidization.</title>
        <authorList>
            <person name="Leh Louis V."/>
            <person name="Despons L."/>
            <person name="Friedrich A."/>
            <person name="Martin T."/>
            <person name="Durrens P."/>
            <person name="Casaregola S."/>
            <person name="Neuveglise C."/>
            <person name="Fairhead C."/>
            <person name="Marck C."/>
            <person name="Cruz J.A."/>
            <person name="Straub M.L."/>
            <person name="Kugler V."/>
            <person name="Sacerdot C."/>
            <person name="Uzunov Z."/>
            <person name="Thierry A."/>
            <person name="Weiss S."/>
            <person name="Bleykasten C."/>
            <person name="De Montigny J."/>
            <person name="Jacques N."/>
            <person name="Jung P."/>
            <person name="Lemaire M."/>
            <person name="Mallet S."/>
            <person name="Morel G."/>
            <person name="Richard G.F."/>
            <person name="Sarkar A."/>
            <person name="Savel G."/>
            <person name="Schacherer J."/>
            <person name="Seret M.L."/>
            <person name="Talla E."/>
            <person name="Samson G."/>
            <person name="Jubin C."/>
            <person name="Poulain J."/>
            <person name="Vacherie B."/>
            <person name="Barbe V."/>
            <person name="Pelletier E."/>
            <person name="Sherman D.J."/>
            <person name="Westhof E."/>
            <person name="Weissenbach J."/>
            <person name="Baret P.V."/>
            <person name="Wincker P."/>
            <person name="Gaillardin C."/>
            <person name="Dujon B."/>
            <person name="Souciet J.L."/>
        </authorList>
    </citation>
    <scope>NUCLEOTIDE SEQUENCE [LARGE SCALE GENOMIC DNA]</scope>
    <source>
        <strain evidence="8">ATCC MYA-4447 / BCRC 22081 / CBS 7064 / NBRC 10061 / NRRL Y-12695</strain>
    </source>
</reference>
<evidence type="ECO:0000256" key="4">
    <source>
        <dbReference type="ARBA" id="ARBA00023136"/>
    </source>
</evidence>
<evidence type="ECO:0000313" key="8">
    <source>
        <dbReference type="Proteomes" id="UP000005222"/>
    </source>
</evidence>
<dbReference type="GO" id="GO:0016020">
    <property type="term" value="C:membrane"/>
    <property type="evidence" value="ECO:0007669"/>
    <property type="project" value="UniProtKB-SubCell"/>
</dbReference>